<name>A1WTV3_HALHL</name>
<keyword evidence="3 6" id="KW-0812">Transmembrane</keyword>
<evidence type="ECO:0000313" key="7">
    <source>
        <dbReference type="EMBL" id="ABM61115.1"/>
    </source>
</evidence>
<dbReference type="InterPro" id="IPR012902">
    <property type="entry name" value="N_methyl_site"/>
</dbReference>
<dbReference type="HOGENOM" id="CLU_1459387_0_0_6"/>
<dbReference type="Proteomes" id="UP000000647">
    <property type="component" value="Chromosome"/>
</dbReference>
<dbReference type="PANTHER" id="PTHR30093:SF44">
    <property type="entry name" value="TYPE II SECRETION SYSTEM CORE PROTEIN G"/>
    <property type="match status" value="1"/>
</dbReference>
<dbReference type="AlphaFoldDB" id="A1WTV3"/>
<evidence type="ECO:0000313" key="8">
    <source>
        <dbReference type="Proteomes" id="UP000000647"/>
    </source>
</evidence>
<accession>A1WTV3</accession>
<evidence type="ECO:0008006" key="9">
    <source>
        <dbReference type="Google" id="ProtNLM"/>
    </source>
</evidence>
<comment type="subcellular location">
    <subcellularLocation>
        <location evidence="1">Membrane</location>
        <topology evidence="1">Single-pass membrane protein</topology>
    </subcellularLocation>
</comment>
<dbReference type="NCBIfam" id="TIGR02532">
    <property type="entry name" value="IV_pilin_GFxxxE"/>
    <property type="match status" value="1"/>
</dbReference>
<dbReference type="SUPFAM" id="SSF54523">
    <property type="entry name" value="Pili subunits"/>
    <property type="match status" value="1"/>
</dbReference>
<protein>
    <recommendedName>
        <fullName evidence="9">Methylation site containing protein</fullName>
    </recommendedName>
</protein>
<evidence type="ECO:0000256" key="2">
    <source>
        <dbReference type="ARBA" id="ARBA00022481"/>
    </source>
</evidence>
<evidence type="ECO:0000256" key="5">
    <source>
        <dbReference type="ARBA" id="ARBA00023136"/>
    </source>
</evidence>
<dbReference type="GO" id="GO:0016020">
    <property type="term" value="C:membrane"/>
    <property type="evidence" value="ECO:0007669"/>
    <property type="project" value="UniProtKB-SubCell"/>
</dbReference>
<dbReference type="PANTHER" id="PTHR30093">
    <property type="entry name" value="GENERAL SECRETION PATHWAY PROTEIN G"/>
    <property type="match status" value="1"/>
</dbReference>
<dbReference type="EMBL" id="CP000544">
    <property type="protein sequence ID" value="ABM61115.1"/>
    <property type="molecule type" value="Genomic_DNA"/>
</dbReference>
<dbReference type="Gene3D" id="3.30.700.10">
    <property type="entry name" value="Glycoprotein, Type 4 Pilin"/>
    <property type="match status" value="1"/>
</dbReference>
<keyword evidence="5 6" id="KW-0472">Membrane</keyword>
<gene>
    <name evidence="7" type="ordered locus">Hhal_0321</name>
</gene>
<keyword evidence="2" id="KW-0488">Methylation</keyword>
<dbReference type="eggNOG" id="COG4970">
    <property type="taxonomic scope" value="Bacteria"/>
</dbReference>
<evidence type="ECO:0000256" key="1">
    <source>
        <dbReference type="ARBA" id="ARBA00004167"/>
    </source>
</evidence>
<dbReference type="Pfam" id="PF07963">
    <property type="entry name" value="N_methyl"/>
    <property type="match status" value="1"/>
</dbReference>
<keyword evidence="8" id="KW-1185">Reference proteome</keyword>
<dbReference type="KEGG" id="hha:Hhal_0321"/>
<organism evidence="7 8">
    <name type="scientific">Halorhodospira halophila (strain DSM 244 / SL1)</name>
    <name type="common">Ectothiorhodospira halophila (strain DSM 244 / SL1)</name>
    <dbReference type="NCBI Taxonomy" id="349124"/>
    <lineage>
        <taxon>Bacteria</taxon>
        <taxon>Pseudomonadati</taxon>
        <taxon>Pseudomonadota</taxon>
        <taxon>Gammaproteobacteria</taxon>
        <taxon>Chromatiales</taxon>
        <taxon>Ectothiorhodospiraceae</taxon>
        <taxon>Halorhodospira</taxon>
    </lineage>
</organism>
<keyword evidence="4 6" id="KW-1133">Transmembrane helix</keyword>
<reference evidence="8" key="1">
    <citation type="submission" date="2006-12" db="EMBL/GenBank/DDBJ databases">
        <title>Complete sequence of Halorhodospira halophila SL1.</title>
        <authorList>
            <consortium name="US DOE Joint Genome Institute"/>
            <person name="Copeland A."/>
            <person name="Lucas S."/>
            <person name="Lapidus A."/>
            <person name="Barry K."/>
            <person name="Detter J.C."/>
            <person name="Glavina del Rio T."/>
            <person name="Hammon N."/>
            <person name="Israni S."/>
            <person name="Dalin E."/>
            <person name="Tice H."/>
            <person name="Pitluck S."/>
            <person name="Saunders E."/>
            <person name="Brettin T."/>
            <person name="Bruce D."/>
            <person name="Han C."/>
            <person name="Tapia R."/>
            <person name="Schmutz J."/>
            <person name="Larimer F."/>
            <person name="Land M."/>
            <person name="Hauser L."/>
            <person name="Kyrpides N."/>
            <person name="Mikhailova N."/>
            <person name="Hoff W."/>
            <person name="Richardson P."/>
        </authorList>
    </citation>
    <scope>NUCLEOTIDE SEQUENCE [LARGE SCALE GENOMIC DNA]</scope>
    <source>
        <strain evidence="8">DSM 244 / SL1</strain>
    </source>
</reference>
<dbReference type="STRING" id="349124.Hhal_0321"/>
<reference evidence="7 8" key="2">
    <citation type="journal article" date="2013" name="Stand. Genomic Sci.">
        <title>Complete genome sequence of Halorhodospira halophila SL1.</title>
        <authorList>
            <person name="Challacombe J.F."/>
            <person name="Majid S."/>
            <person name="Deole R."/>
            <person name="Brettin T.S."/>
            <person name="Bruce D."/>
            <person name="Delano S.F."/>
            <person name="Detter J.C."/>
            <person name="Gleasner C.D."/>
            <person name="Han C.S."/>
            <person name="Misra M."/>
            <person name="Reitenga K.G."/>
            <person name="Mikhailova N."/>
            <person name="Woyke T."/>
            <person name="Pitluck S."/>
            <person name="Nolan M."/>
            <person name="Land M.L."/>
            <person name="Saunders E."/>
            <person name="Tapia R."/>
            <person name="Lapidus A."/>
            <person name="Ivanova N."/>
            <person name="Hoff W.D."/>
        </authorList>
    </citation>
    <scope>NUCLEOTIDE SEQUENCE [LARGE SCALE GENOMIC DNA]</scope>
    <source>
        <strain evidence="8">DSM 244 / SL1</strain>
    </source>
</reference>
<dbReference type="PROSITE" id="PS00409">
    <property type="entry name" value="PROKAR_NTER_METHYL"/>
    <property type="match status" value="1"/>
</dbReference>
<feature type="transmembrane region" description="Helical" evidence="6">
    <location>
        <begin position="45"/>
        <end position="69"/>
    </location>
</feature>
<evidence type="ECO:0000256" key="4">
    <source>
        <dbReference type="ARBA" id="ARBA00022989"/>
    </source>
</evidence>
<proteinExistence type="predicted"/>
<dbReference type="InterPro" id="IPR045584">
    <property type="entry name" value="Pilin-like"/>
</dbReference>
<evidence type="ECO:0000256" key="6">
    <source>
        <dbReference type="SAM" id="Phobius"/>
    </source>
</evidence>
<sequence>MIVRKRLFCKGISERCCLWLIELAMNFVHRHSSEQRQRRQRQEGFTLIELVIVLVVLGILAAIAVPQFIGVQERATITSYTSAMAAELQNANVQNRMRGEGSNSNLPTNCDFEGGDFNTFTGGSVVDGIDVSGYEFVTDEEPESYIGRYTIPDLDGGTDPTRCYVVETDSNGENGENGEGGDDDA</sequence>
<evidence type="ECO:0000256" key="3">
    <source>
        <dbReference type="ARBA" id="ARBA00022692"/>
    </source>
</evidence>